<name>A0A0E4BX98_9BRAD</name>
<dbReference type="InterPro" id="IPR013597">
    <property type="entry name" value="Mat_intron_G2"/>
</dbReference>
<organism evidence="3 4">
    <name type="scientific">Bradyrhizobium diazoefficiens</name>
    <dbReference type="NCBI Taxonomy" id="1355477"/>
    <lineage>
        <taxon>Bacteria</taxon>
        <taxon>Pseudomonadati</taxon>
        <taxon>Pseudomonadota</taxon>
        <taxon>Alphaproteobacteria</taxon>
        <taxon>Hyphomicrobiales</taxon>
        <taxon>Nitrobacteraceae</taxon>
        <taxon>Bradyrhizobium</taxon>
    </lineage>
</organism>
<dbReference type="GO" id="GO:0003964">
    <property type="term" value="F:RNA-directed DNA polymerase activity"/>
    <property type="evidence" value="ECO:0007669"/>
    <property type="project" value="UniProtKB-KW"/>
</dbReference>
<evidence type="ECO:0000313" key="4">
    <source>
        <dbReference type="Proteomes" id="UP000063308"/>
    </source>
</evidence>
<evidence type="ECO:0000313" key="3">
    <source>
        <dbReference type="EMBL" id="BAR63321.1"/>
    </source>
</evidence>
<dbReference type="InterPro" id="IPR051083">
    <property type="entry name" value="GrpII_Intron_Splice-Mob/Def"/>
</dbReference>
<feature type="domain" description="Reverse transcriptase" evidence="2">
    <location>
        <begin position="102"/>
        <end position="335"/>
    </location>
</feature>
<dbReference type="Pfam" id="PF08388">
    <property type="entry name" value="GIIM"/>
    <property type="match status" value="1"/>
</dbReference>
<dbReference type="PANTHER" id="PTHR34047">
    <property type="entry name" value="NUCLEAR INTRON MATURASE 1, MITOCHONDRIAL-RELATED"/>
    <property type="match status" value="1"/>
</dbReference>
<keyword evidence="3" id="KW-0808">Transferase</keyword>
<evidence type="ECO:0000259" key="2">
    <source>
        <dbReference type="PROSITE" id="PS50878"/>
    </source>
</evidence>
<dbReference type="Pfam" id="PF00078">
    <property type="entry name" value="RVT_1"/>
    <property type="match status" value="1"/>
</dbReference>
<sequence>MKRSNIRGAKGPCHLQCLQHREGKDEMTKASIDLQDLRRRIYVKAKAEPSWRFWGLYVHVCKMETLRAAYEMAKENDGAPGIDGVTFEAIETQGVEALLEQLRDELIGRTYQPLPARRQEIPKDGGKVRVLSIPAIRDRVVQGALKLILEPVFEADFQPGSYGYRPKRTAHGAIKRVAEAIVQRKTRILDIDLRAYFDNVRHDRLLEKVARRVDDAHILHLLKMMLKASGKKGVPQGGVISPLLSNLYLNEVDRMLERAREVTRNGKYTYVEYARFADDLVVLIDAYKRHDWLIGAVTKRLREEFAKLQVEINDEKSRTVDLERGECFGFLGFEFRYFRGLSGAMRPHYTPKLKKRTALVRALKEVFRRHRSQPVERVINLINPMLRGWVNYFAVGHSSECFSFIKDWVEKKVRRHLAHAQKRKGFGWERWNRRWLYDTIGLFNAYRVRRDGPKVAPAG</sequence>
<keyword evidence="3" id="KW-0614">Plasmid</keyword>
<dbReference type="Proteomes" id="UP000063308">
    <property type="component" value="Plasmid pNK6b"/>
</dbReference>
<protein>
    <submittedName>
        <fullName evidence="3">RNA-directed DNA polymerase</fullName>
    </submittedName>
</protein>
<evidence type="ECO:0000256" key="1">
    <source>
        <dbReference type="ARBA" id="ARBA00034120"/>
    </source>
</evidence>
<proteinExistence type="inferred from homology"/>
<dbReference type="InterPro" id="IPR000477">
    <property type="entry name" value="RT_dom"/>
</dbReference>
<keyword evidence="3" id="KW-0548">Nucleotidyltransferase</keyword>
<dbReference type="EMBL" id="AP014686">
    <property type="protein sequence ID" value="BAR63321.1"/>
    <property type="molecule type" value="Genomic_DNA"/>
</dbReference>
<gene>
    <name evidence="3" type="ORF">NK6_b_127</name>
</gene>
<dbReference type="CDD" id="cd01651">
    <property type="entry name" value="RT_G2_intron"/>
    <property type="match status" value="1"/>
</dbReference>
<dbReference type="InterPro" id="IPR043502">
    <property type="entry name" value="DNA/RNA_pol_sf"/>
</dbReference>
<accession>A0A0E4BX98</accession>
<dbReference type="InterPro" id="IPR030931">
    <property type="entry name" value="Group_II_RT_mat"/>
</dbReference>
<dbReference type="AlphaFoldDB" id="A0A0E4BX98"/>
<reference evidence="3 4" key="1">
    <citation type="submission" date="2014-11" db="EMBL/GenBank/DDBJ databases">
        <title>Symbiosis island explosion on the genome of extra-slow-growing strains of soybean bradyrhizobia with massive insertion sequences.</title>
        <authorList>
            <person name="Iida T."/>
            <person name="Minamisawa K."/>
        </authorList>
    </citation>
    <scope>NUCLEOTIDE SEQUENCE [LARGE SCALE GENOMIC DNA]</scope>
    <source>
        <strain evidence="3 4">NK6</strain>
        <plasmid evidence="4">pNK6b DNA</plasmid>
    </source>
</reference>
<keyword evidence="3" id="KW-0695">RNA-directed DNA polymerase</keyword>
<comment type="similarity">
    <text evidence="1">Belongs to the bacterial reverse transcriptase family.</text>
</comment>
<geneLocation type="plasmid" evidence="4">
    <name>pNK6b DNA</name>
</geneLocation>
<dbReference type="PANTHER" id="PTHR34047:SF8">
    <property type="entry name" value="PROTEIN YKFC"/>
    <property type="match status" value="1"/>
</dbReference>
<dbReference type="PROSITE" id="PS50878">
    <property type="entry name" value="RT_POL"/>
    <property type="match status" value="1"/>
</dbReference>
<dbReference type="NCBIfam" id="TIGR04416">
    <property type="entry name" value="group_II_RT_mat"/>
    <property type="match status" value="1"/>
</dbReference>
<dbReference type="SUPFAM" id="SSF56672">
    <property type="entry name" value="DNA/RNA polymerases"/>
    <property type="match status" value="1"/>
</dbReference>